<evidence type="ECO:0000313" key="4">
    <source>
        <dbReference type="EMBL" id="MDJ1184611.1"/>
    </source>
</evidence>
<dbReference type="CDD" id="cd05242">
    <property type="entry name" value="SDR_a8"/>
    <property type="match status" value="1"/>
</dbReference>
<dbReference type="SUPFAM" id="SSF51735">
    <property type="entry name" value="NAD(P)-binding Rossmann-fold domains"/>
    <property type="match status" value="1"/>
</dbReference>
<dbReference type="InterPro" id="IPR001509">
    <property type="entry name" value="Epimerase_deHydtase"/>
</dbReference>
<dbReference type="PANTHER" id="PTHR11092">
    <property type="entry name" value="SUGAR NUCLEOTIDE EPIMERASE RELATED"/>
    <property type="match status" value="1"/>
</dbReference>
<dbReference type="Proteomes" id="UP001232992">
    <property type="component" value="Unassembled WGS sequence"/>
</dbReference>
<dbReference type="InterPro" id="IPR013549">
    <property type="entry name" value="DUF1731"/>
</dbReference>
<reference evidence="4 5" key="1">
    <citation type="submission" date="2023-01" db="EMBL/GenBank/DDBJ databases">
        <title>Novel diversity within Roseofilum (Cyanobacteria; Desertifilaceae) from marine benthic mats with descriptions of four novel species.</title>
        <authorList>
            <person name="Wang Y."/>
            <person name="Berthold D.E."/>
            <person name="Hu J."/>
            <person name="Lefler F.W."/>
            <person name="Laughinghouse H.D. IV."/>
        </authorList>
    </citation>
    <scope>NUCLEOTIDE SEQUENCE [LARGE SCALE GENOMIC DNA]</scope>
    <source>
        <strain evidence="4 5">BLCC-M143</strain>
    </source>
</reference>
<feature type="domain" description="NAD-dependent epimerase/dehydratase" evidence="2">
    <location>
        <begin position="3"/>
        <end position="226"/>
    </location>
</feature>
<comment type="caution">
    <text evidence="4">The sequence shown here is derived from an EMBL/GenBank/DDBJ whole genome shotgun (WGS) entry which is preliminary data.</text>
</comment>
<evidence type="ECO:0000313" key="5">
    <source>
        <dbReference type="Proteomes" id="UP001232992"/>
    </source>
</evidence>
<accession>A0ABT7C1P3</accession>
<dbReference type="Pfam" id="PF01370">
    <property type="entry name" value="Epimerase"/>
    <property type="match status" value="1"/>
</dbReference>
<dbReference type="InterPro" id="IPR010099">
    <property type="entry name" value="SDR39U1"/>
</dbReference>
<dbReference type="EMBL" id="JAQOSQ010000017">
    <property type="protein sequence ID" value="MDJ1184611.1"/>
    <property type="molecule type" value="Genomic_DNA"/>
</dbReference>
<evidence type="ECO:0000259" key="2">
    <source>
        <dbReference type="Pfam" id="PF01370"/>
    </source>
</evidence>
<feature type="domain" description="DUF1731" evidence="3">
    <location>
        <begin position="254"/>
        <end position="299"/>
    </location>
</feature>
<dbReference type="PANTHER" id="PTHR11092:SF0">
    <property type="entry name" value="EPIMERASE FAMILY PROTEIN SDR39U1"/>
    <property type="match status" value="1"/>
</dbReference>
<organism evidence="4 5">
    <name type="scientific">Roseofilum casamattae BLCC-M143</name>
    <dbReference type="NCBI Taxonomy" id="3022442"/>
    <lineage>
        <taxon>Bacteria</taxon>
        <taxon>Bacillati</taxon>
        <taxon>Cyanobacteriota</taxon>
        <taxon>Cyanophyceae</taxon>
        <taxon>Desertifilales</taxon>
        <taxon>Desertifilaceae</taxon>
        <taxon>Roseofilum</taxon>
        <taxon>Roseofilum casamattae</taxon>
    </lineage>
</organism>
<comment type="similarity">
    <text evidence="1">Belongs to the NAD(P)-dependent epimerase/dehydratase family. SDR39U1 subfamily.</text>
</comment>
<dbReference type="RefSeq" id="WP_283759266.1">
    <property type="nucleotide sequence ID" value="NZ_JAQOSQ010000017.1"/>
</dbReference>
<evidence type="ECO:0000256" key="1">
    <source>
        <dbReference type="ARBA" id="ARBA00009353"/>
    </source>
</evidence>
<keyword evidence="5" id="KW-1185">Reference proteome</keyword>
<sequence>MKIAVTGATGFVGQALVKALLARGDKVLVFTRSADKAKHLLGADVEIVSYPVTVGGEWQGKITGCDAVVNLAGAPIADERWTAQRQQVLRESRILGTEQLVQAIAQSAEKPQVLINTSAIGYYGTSETAVFDESSAPGNDFLAKLCVEWEEQANKVTEYGVRSVILRFGIVVGDGGAIAKMVPPFMLFAGGPIGEGRQWFSWIHINDLVQLILFALDRQEIQGTFNATAPNPVRMNELCAILGKVLNRPSWLPVPGFVLETLLGDGAKVVLEGQNVLPKQTLDSGFTFQYPTLEPALRKVLT</sequence>
<dbReference type="NCBIfam" id="TIGR01777">
    <property type="entry name" value="yfcH"/>
    <property type="match status" value="1"/>
</dbReference>
<dbReference type="InterPro" id="IPR036291">
    <property type="entry name" value="NAD(P)-bd_dom_sf"/>
</dbReference>
<dbReference type="Pfam" id="PF08338">
    <property type="entry name" value="DUF1731"/>
    <property type="match status" value="1"/>
</dbReference>
<gene>
    <name evidence="4" type="ORF">PMH09_15600</name>
</gene>
<name>A0ABT7C1P3_9CYAN</name>
<evidence type="ECO:0000259" key="3">
    <source>
        <dbReference type="Pfam" id="PF08338"/>
    </source>
</evidence>
<protein>
    <submittedName>
        <fullName evidence="4">TIGR01777 family oxidoreductase</fullName>
    </submittedName>
</protein>
<dbReference type="Gene3D" id="3.40.50.720">
    <property type="entry name" value="NAD(P)-binding Rossmann-like Domain"/>
    <property type="match status" value="1"/>
</dbReference>
<proteinExistence type="inferred from homology"/>